<keyword evidence="3" id="KW-1185">Reference proteome</keyword>
<name>A0A1C7LNH9_GRIFR</name>
<dbReference type="AlphaFoldDB" id="A0A1C7LNH9"/>
<dbReference type="OMA" id="MQENDSE"/>
<comment type="caution">
    <text evidence="2">The sequence shown here is derived from an EMBL/GenBank/DDBJ whole genome shotgun (WGS) entry which is preliminary data.</text>
</comment>
<reference evidence="2 3" key="1">
    <citation type="submission" date="2016-03" db="EMBL/GenBank/DDBJ databases">
        <title>Whole genome sequencing of Grifola frondosa 9006-11.</title>
        <authorList>
            <person name="Min B."/>
            <person name="Park H."/>
            <person name="Kim J.-G."/>
            <person name="Cho H."/>
            <person name="Oh Y.-L."/>
            <person name="Kong W.-S."/>
            <person name="Choi I.-G."/>
        </authorList>
    </citation>
    <scope>NUCLEOTIDE SEQUENCE [LARGE SCALE GENOMIC DNA]</scope>
    <source>
        <strain evidence="2 3">9006-11</strain>
    </source>
</reference>
<proteinExistence type="predicted"/>
<evidence type="ECO:0000313" key="3">
    <source>
        <dbReference type="Proteomes" id="UP000092993"/>
    </source>
</evidence>
<organism evidence="2 3">
    <name type="scientific">Grifola frondosa</name>
    <name type="common">Maitake</name>
    <name type="synonym">Polyporus frondosus</name>
    <dbReference type="NCBI Taxonomy" id="5627"/>
    <lineage>
        <taxon>Eukaryota</taxon>
        <taxon>Fungi</taxon>
        <taxon>Dikarya</taxon>
        <taxon>Basidiomycota</taxon>
        <taxon>Agaricomycotina</taxon>
        <taxon>Agaricomycetes</taxon>
        <taxon>Polyporales</taxon>
        <taxon>Grifolaceae</taxon>
        <taxon>Grifola</taxon>
    </lineage>
</organism>
<feature type="compositionally biased region" description="Acidic residues" evidence="1">
    <location>
        <begin position="170"/>
        <end position="182"/>
    </location>
</feature>
<sequence length="493" mass="55833">MQADIRTRVKGKAAHLPTMKGNSLRASATLITAHLLDQHTPLLIADHATPVDVFKNSSLPAAVSAARANHAHSIPIMSPLPSCGNSPVQQNHSMPHTSQIRIDPTADANHSCPNPVPASRADILELREDIQEVGRNLGRFADAIMTLVSKESLPQHRNDREKGTNVTAMDVDDEGSEGDVDDTIPSSPRRHPRKAAAIPRHRSEDSITLSKDVQRHARLLMDRESPDSAFDPKYMATREEVLAFDPSRGYCCTADNFRPDLVSPPGTPWNKSVAKVFVRSFLDEDIYLCSDPDLITAAFRSHLKYLRKVFDKRENLSDLEIVFHKRVAKRTERKRNLFYRRFEVAANHSDLRRHLRILQDLGIDGMSSDESEHENGVTQYRVLVKPWRNPLLTPWLRIFDAAYRQDRLNGCNQSTRGAQPHLRLASQKVDYSRPAVSHLPANAYNLKWLKSLSQFDLESLSPKRLEYDFSHTPSMMEMAQSYNGDHHKSRRYV</sequence>
<accession>A0A1C7LNH9</accession>
<feature type="compositionally biased region" description="Basic and acidic residues" evidence="1">
    <location>
        <begin position="153"/>
        <end position="163"/>
    </location>
</feature>
<dbReference type="Proteomes" id="UP000092993">
    <property type="component" value="Unassembled WGS sequence"/>
</dbReference>
<dbReference type="STRING" id="5627.A0A1C7LNH9"/>
<evidence type="ECO:0000256" key="1">
    <source>
        <dbReference type="SAM" id="MobiDB-lite"/>
    </source>
</evidence>
<dbReference type="EMBL" id="LUGG01000032">
    <property type="protein sequence ID" value="OBZ66301.1"/>
    <property type="molecule type" value="Genomic_DNA"/>
</dbReference>
<evidence type="ECO:0000313" key="2">
    <source>
        <dbReference type="EMBL" id="OBZ66301.1"/>
    </source>
</evidence>
<gene>
    <name evidence="2" type="ORF">A0H81_13818</name>
</gene>
<dbReference type="OrthoDB" id="3257007at2759"/>
<feature type="region of interest" description="Disordered" evidence="1">
    <location>
        <begin position="152"/>
        <end position="203"/>
    </location>
</feature>
<protein>
    <submittedName>
        <fullName evidence="2">Uncharacterized protein</fullName>
    </submittedName>
</protein>